<dbReference type="AlphaFoldDB" id="A0A850TAH2"/>
<dbReference type="EMBL" id="JACADJ010000039">
    <property type="protein sequence ID" value="NWH05588.1"/>
    <property type="molecule type" value="Genomic_DNA"/>
</dbReference>
<gene>
    <name evidence="2" type="ORF">HXW94_11430</name>
</gene>
<proteinExistence type="predicted"/>
<dbReference type="Gene3D" id="3.90.980.10">
    <property type="entry name" value="DNA primase, catalytic core, N-terminal domain"/>
    <property type="match status" value="1"/>
</dbReference>
<accession>A0A850TAH2</accession>
<dbReference type="RefSeq" id="WP_178367044.1">
    <property type="nucleotide sequence ID" value="NZ_JACADJ010000039.1"/>
</dbReference>
<sequence>MIFEAAASYYARVLYRTPQSLEYQTKTRLHSAQILKEFRIGAADGHLLTELQKQGFPMDEILDSGKKTDPACRTRQQDRFFKN</sequence>
<protein>
    <submittedName>
        <fullName evidence="2">Uncharacterized protein</fullName>
    </submittedName>
</protein>
<feature type="compositionally biased region" description="Basic and acidic residues" evidence="1">
    <location>
        <begin position="63"/>
        <end position="83"/>
    </location>
</feature>
<organism evidence="2 3">
    <name type="scientific">Desulfobacter latus</name>
    <dbReference type="NCBI Taxonomy" id="2292"/>
    <lineage>
        <taxon>Bacteria</taxon>
        <taxon>Pseudomonadati</taxon>
        <taxon>Thermodesulfobacteriota</taxon>
        <taxon>Desulfobacteria</taxon>
        <taxon>Desulfobacterales</taxon>
        <taxon>Desulfobacteraceae</taxon>
        <taxon>Desulfobacter</taxon>
    </lineage>
</organism>
<evidence type="ECO:0000313" key="3">
    <source>
        <dbReference type="Proteomes" id="UP000553343"/>
    </source>
</evidence>
<name>A0A850TAH2_9BACT</name>
<reference evidence="2 3" key="1">
    <citation type="submission" date="2020-06" db="EMBL/GenBank/DDBJ databases">
        <title>High-quality draft genome of sulfate reducer Desulfobacter latus type strain AcrS2 isolated from marine sediment.</title>
        <authorList>
            <person name="Hoppe M."/>
            <person name="Larsen C.K."/>
            <person name="Marshall I.P.G."/>
            <person name="Schramm A."/>
            <person name="Marietou A.G."/>
        </authorList>
    </citation>
    <scope>NUCLEOTIDE SEQUENCE [LARGE SCALE GENOMIC DNA]</scope>
    <source>
        <strain evidence="2 3">AcRS2</strain>
    </source>
</reference>
<comment type="caution">
    <text evidence="2">The sequence shown here is derived from an EMBL/GenBank/DDBJ whole genome shotgun (WGS) entry which is preliminary data.</text>
</comment>
<evidence type="ECO:0000256" key="1">
    <source>
        <dbReference type="SAM" id="MobiDB-lite"/>
    </source>
</evidence>
<evidence type="ECO:0000313" key="2">
    <source>
        <dbReference type="EMBL" id="NWH05588.1"/>
    </source>
</evidence>
<keyword evidence="3" id="KW-1185">Reference proteome</keyword>
<dbReference type="InterPro" id="IPR037068">
    <property type="entry name" value="DNA_primase_core_N_sf"/>
</dbReference>
<dbReference type="Proteomes" id="UP000553343">
    <property type="component" value="Unassembled WGS sequence"/>
</dbReference>
<feature type="region of interest" description="Disordered" evidence="1">
    <location>
        <begin position="62"/>
        <end position="83"/>
    </location>
</feature>